<dbReference type="PANTHER" id="PTHR43820:SF5">
    <property type="entry name" value="HIGH-AFFINITY BRANCHED-CHAIN AMINO ACID TRANSPORT ATP-BINDING PROTEIN"/>
    <property type="match status" value="1"/>
</dbReference>
<dbReference type="InterPro" id="IPR003439">
    <property type="entry name" value="ABC_transporter-like_ATP-bd"/>
</dbReference>
<dbReference type="SMART" id="SM00382">
    <property type="entry name" value="AAA"/>
    <property type="match status" value="1"/>
</dbReference>
<keyword evidence="3" id="KW-0472">Membrane</keyword>
<dbReference type="GO" id="GO:0016887">
    <property type="term" value="F:ATP hydrolysis activity"/>
    <property type="evidence" value="ECO:0007669"/>
    <property type="project" value="InterPro"/>
</dbReference>
<dbReference type="GeneID" id="76462452"/>
<proteinExistence type="inferred from homology"/>
<accession>A1WQA9</accession>
<keyword evidence="5" id="KW-0067">ATP-binding</keyword>
<dbReference type="Proteomes" id="UP000000374">
    <property type="component" value="Chromosome"/>
</dbReference>
<dbReference type="HOGENOM" id="CLU_000604_1_2_4"/>
<protein>
    <submittedName>
        <fullName evidence="8">ABC transporter related</fullName>
    </submittedName>
</protein>
<evidence type="ECO:0000313" key="9">
    <source>
        <dbReference type="Proteomes" id="UP000000374"/>
    </source>
</evidence>
<dbReference type="GO" id="GO:0015658">
    <property type="term" value="F:branched-chain amino acid transmembrane transporter activity"/>
    <property type="evidence" value="ECO:0007669"/>
    <property type="project" value="TreeGrafter"/>
</dbReference>
<evidence type="ECO:0000256" key="5">
    <source>
        <dbReference type="ARBA" id="ARBA00022840"/>
    </source>
</evidence>
<dbReference type="InterPro" id="IPR027417">
    <property type="entry name" value="P-loop_NTPase"/>
</dbReference>
<gene>
    <name evidence="8" type="ordered locus">Veis_4111</name>
</gene>
<dbReference type="EMBL" id="CP000542">
    <property type="protein sequence ID" value="ABM59816.1"/>
    <property type="molecule type" value="Genomic_DNA"/>
</dbReference>
<dbReference type="InterPro" id="IPR003593">
    <property type="entry name" value="AAA+_ATPase"/>
</dbReference>
<dbReference type="InterPro" id="IPR017871">
    <property type="entry name" value="ABC_transporter-like_CS"/>
</dbReference>
<evidence type="ECO:0000259" key="7">
    <source>
        <dbReference type="PROSITE" id="PS50893"/>
    </source>
</evidence>
<evidence type="ECO:0000256" key="2">
    <source>
        <dbReference type="ARBA" id="ARBA00022448"/>
    </source>
</evidence>
<evidence type="ECO:0000313" key="8">
    <source>
        <dbReference type="EMBL" id="ABM59816.1"/>
    </source>
</evidence>
<keyword evidence="3" id="KW-1003">Cell membrane</keyword>
<dbReference type="SUPFAM" id="SSF52540">
    <property type="entry name" value="P-loop containing nucleoside triphosphate hydrolases"/>
    <property type="match status" value="1"/>
</dbReference>
<organism evidence="8 9">
    <name type="scientific">Verminephrobacter eiseniae (strain EF01-2)</name>
    <dbReference type="NCBI Taxonomy" id="391735"/>
    <lineage>
        <taxon>Bacteria</taxon>
        <taxon>Pseudomonadati</taxon>
        <taxon>Pseudomonadota</taxon>
        <taxon>Betaproteobacteria</taxon>
        <taxon>Burkholderiales</taxon>
        <taxon>Comamonadaceae</taxon>
        <taxon>Verminephrobacter</taxon>
    </lineage>
</organism>
<sequence length="248" mass="26176">MSAARPPEGEGTPVRSALLTLTGVDAFYGSAHILHGLSLAVQPGERVALIGRNGVGKTTVVNTILGLARMKSGQLHLGGQPIARPRPHIAARHGTAVVPQGRRIVANLTVEENLRLGAAAGRKGHWNAPEIYKLFPILKERARTPGTALSGGQQQMLALGRALMANPDLILLDEPTQGLAPVIVDQLADIFRRVADQGTALLLIEQNLGLVLRVAHRYLAMSKGSVVAQGAVVNSAEGLADIEEHVMV</sequence>
<evidence type="ECO:0000256" key="3">
    <source>
        <dbReference type="ARBA" id="ARBA00022475"/>
    </source>
</evidence>
<dbReference type="GO" id="GO:0015807">
    <property type="term" value="P:L-amino acid transport"/>
    <property type="evidence" value="ECO:0007669"/>
    <property type="project" value="TreeGrafter"/>
</dbReference>
<evidence type="ECO:0000256" key="6">
    <source>
        <dbReference type="ARBA" id="ARBA00022970"/>
    </source>
</evidence>
<dbReference type="Pfam" id="PF00005">
    <property type="entry name" value="ABC_tran"/>
    <property type="match status" value="1"/>
</dbReference>
<dbReference type="Gene3D" id="3.40.50.300">
    <property type="entry name" value="P-loop containing nucleotide triphosphate hydrolases"/>
    <property type="match status" value="1"/>
</dbReference>
<feature type="domain" description="ABC transporter" evidence="7">
    <location>
        <begin position="19"/>
        <end position="248"/>
    </location>
</feature>
<dbReference type="CDD" id="cd03224">
    <property type="entry name" value="ABC_TM1139_LivF_branched"/>
    <property type="match status" value="1"/>
</dbReference>
<keyword evidence="6" id="KW-0029">Amino-acid transport</keyword>
<dbReference type="PANTHER" id="PTHR43820">
    <property type="entry name" value="HIGH-AFFINITY BRANCHED-CHAIN AMINO ACID TRANSPORT ATP-BINDING PROTEIN LIVF"/>
    <property type="match status" value="1"/>
</dbReference>
<dbReference type="GO" id="GO:0005524">
    <property type="term" value="F:ATP binding"/>
    <property type="evidence" value="ECO:0007669"/>
    <property type="project" value="UniProtKB-KW"/>
</dbReference>
<dbReference type="eggNOG" id="COG0410">
    <property type="taxonomic scope" value="Bacteria"/>
</dbReference>
<evidence type="ECO:0000256" key="4">
    <source>
        <dbReference type="ARBA" id="ARBA00022741"/>
    </source>
</evidence>
<dbReference type="KEGG" id="vei:Veis_4111"/>
<dbReference type="PROSITE" id="PS50893">
    <property type="entry name" value="ABC_TRANSPORTER_2"/>
    <property type="match status" value="1"/>
</dbReference>
<keyword evidence="2" id="KW-0813">Transport</keyword>
<reference evidence="9" key="1">
    <citation type="submission" date="2006-12" db="EMBL/GenBank/DDBJ databases">
        <title>Complete sequence of chromosome 1 of Verminephrobacter eiseniae EF01-2.</title>
        <authorList>
            <person name="Copeland A."/>
            <person name="Lucas S."/>
            <person name="Lapidus A."/>
            <person name="Barry K."/>
            <person name="Detter J.C."/>
            <person name="Glavina del Rio T."/>
            <person name="Dalin E."/>
            <person name="Tice H."/>
            <person name="Pitluck S."/>
            <person name="Chertkov O."/>
            <person name="Brettin T."/>
            <person name="Bruce D."/>
            <person name="Han C."/>
            <person name="Tapia R."/>
            <person name="Gilna P."/>
            <person name="Schmutz J."/>
            <person name="Larimer F."/>
            <person name="Land M."/>
            <person name="Hauser L."/>
            <person name="Kyrpides N."/>
            <person name="Kim E."/>
            <person name="Stahl D."/>
            <person name="Richardson P."/>
        </authorList>
    </citation>
    <scope>NUCLEOTIDE SEQUENCE [LARGE SCALE GENOMIC DNA]</scope>
    <source>
        <strain evidence="9">EF01-2</strain>
    </source>
</reference>
<keyword evidence="9" id="KW-1185">Reference proteome</keyword>
<keyword evidence="4" id="KW-0547">Nucleotide-binding</keyword>
<dbReference type="OrthoDB" id="9776369at2"/>
<dbReference type="STRING" id="391735.Veis_4111"/>
<dbReference type="RefSeq" id="WP_011811803.1">
    <property type="nucleotide sequence ID" value="NC_008786.1"/>
</dbReference>
<dbReference type="PROSITE" id="PS00211">
    <property type="entry name" value="ABC_TRANSPORTER_1"/>
    <property type="match status" value="1"/>
</dbReference>
<dbReference type="AlphaFoldDB" id="A1WQA9"/>
<dbReference type="InterPro" id="IPR052156">
    <property type="entry name" value="BCAA_Transport_ATP-bd_LivF"/>
</dbReference>
<comment type="similarity">
    <text evidence="1">Belongs to the ABC transporter superfamily.</text>
</comment>
<name>A1WQA9_VEREI</name>
<evidence type="ECO:0000256" key="1">
    <source>
        <dbReference type="ARBA" id="ARBA00005417"/>
    </source>
</evidence>